<dbReference type="PIRSF" id="PIRSF006171">
    <property type="entry name" value="RR_citrat_malat"/>
    <property type="match status" value="1"/>
</dbReference>
<evidence type="ECO:0000259" key="10">
    <source>
        <dbReference type="PROSITE" id="PS50110"/>
    </source>
</evidence>
<dbReference type="AlphaFoldDB" id="A0A4R5VVM6"/>
<keyword evidence="5" id="KW-0805">Transcription regulation</keyword>
<dbReference type="InterPro" id="IPR011006">
    <property type="entry name" value="CheY-like_superfamily"/>
</dbReference>
<evidence type="ECO:0000256" key="6">
    <source>
        <dbReference type="ARBA" id="ARBA00023125"/>
    </source>
</evidence>
<evidence type="ECO:0000256" key="9">
    <source>
        <dbReference type="PROSITE-ProRule" id="PRU00169"/>
    </source>
</evidence>
<reference evidence="11 12" key="1">
    <citation type="submission" date="2019-03" db="EMBL/GenBank/DDBJ databases">
        <title>Bacillus niacini sp. nov. a Nicotinate-Metabolizing Mesophile Isolated from Soil.</title>
        <authorList>
            <person name="Zhang G."/>
        </authorList>
    </citation>
    <scope>NUCLEOTIDE SEQUENCE [LARGE SCALE GENOMIC DNA]</scope>
    <source>
        <strain evidence="11 12">WN066</strain>
    </source>
</reference>
<feature type="modified residue" description="4-aspartylphosphate" evidence="9">
    <location>
        <position position="69"/>
    </location>
</feature>
<protein>
    <submittedName>
        <fullName evidence="11">Response regulator</fullName>
    </submittedName>
</protein>
<evidence type="ECO:0000256" key="7">
    <source>
        <dbReference type="ARBA" id="ARBA00023159"/>
    </source>
</evidence>
<dbReference type="PROSITE" id="PS50110">
    <property type="entry name" value="RESPONSE_REGULATORY"/>
    <property type="match status" value="1"/>
</dbReference>
<dbReference type="InterPro" id="IPR024187">
    <property type="entry name" value="Sig_transdc_resp-reg_cit/mal"/>
</dbReference>
<evidence type="ECO:0000313" key="11">
    <source>
        <dbReference type="EMBL" id="TDK63077.1"/>
    </source>
</evidence>
<evidence type="ECO:0000256" key="5">
    <source>
        <dbReference type="ARBA" id="ARBA00023015"/>
    </source>
</evidence>
<dbReference type="PANTHER" id="PTHR45526">
    <property type="entry name" value="TRANSCRIPTIONAL REGULATORY PROTEIN DPIA"/>
    <property type="match status" value="1"/>
</dbReference>
<dbReference type="SUPFAM" id="SSF52172">
    <property type="entry name" value="CheY-like"/>
    <property type="match status" value="1"/>
</dbReference>
<dbReference type="PANTHER" id="PTHR45526:SF1">
    <property type="entry name" value="TRANSCRIPTIONAL REGULATORY PROTEIN DCUR-RELATED"/>
    <property type="match status" value="1"/>
</dbReference>
<keyword evidence="4" id="KW-0902">Two-component regulatory system</keyword>
<dbReference type="InterPro" id="IPR051271">
    <property type="entry name" value="2C-system_Tx_regulators"/>
</dbReference>
<dbReference type="RefSeq" id="WP_133333422.1">
    <property type="nucleotide sequence ID" value="NZ_SMYO01000003.1"/>
</dbReference>
<dbReference type="CDD" id="cd19925">
    <property type="entry name" value="REC_citrate_TCS"/>
    <property type="match status" value="1"/>
</dbReference>
<keyword evidence="8" id="KW-0804">Transcription</keyword>
<gene>
    <name evidence="11" type="ORF">E2K98_06375</name>
</gene>
<dbReference type="InterPro" id="IPR006793">
    <property type="entry name" value="FaeA"/>
</dbReference>
<dbReference type="GO" id="GO:0003700">
    <property type="term" value="F:DNA-binding transcription factor activity"/>
    <property type="evidence" value="ECO:0007669"/>
    <property type="project" value="InterPro"/>
</dbReference>
<dbReference type="InterPro" id="IPR036388">
    <property type="entry name" value="WH-like_DNA-bd_sf"/>
</dbReference>
<dbReference type="Pfam" id="PF00072">
    <property type="entry name" value="Response_reg"/>
    <property type="match status" value="1"/>
</dbReference>
<keyword evidence="6" id="KW-0238">DNA-binding</keyword>
<dbReference type="Proteomes" id="UP000295132">
    <property type="component" value="Unassembled WGS sequence"/>
</dbReference>
<sequence length="238" mass="27114">MIVIDYKTRGGTALFPFKVILVEDDPMVREVHRQFIERIEEFTIIGTATNGLEGLALIKESKPDLAIIDIYMPHVNGLEMVRELRSEDLLVDVIAITAANDIETVHRVLQQGAIDYIMKPFTFERIKKSLENYKGYRMKLKEKDALGQDELDQLLFLKNKEDQEMENLPKGLNPNTLIKITSYLSLQKTPVSAEEVAEGIGIARVTARRYLDFLEKEGKVKIHVHYGGVGRPVNRYGI</sequence>
<dbReference type="GO" id="GO:0003677">
    <property type="term" value="F:DNA binding"/>
    <property type="evidence" value="ECO:0007669"/>
    <property type="project" value="UniProtKB-KW"/>
</dbReference>
<proteinExistence type="predicted"/>
<evidence type="ECO:0000256" key="3">
    <source>
        <dbReference type="ARBA" id="ARBA00022553"/>
    </source>
</evidence>
<evidence type="ECO:0000256" key="1">
    <source>
        <dbReference type="ARBA" id="ARBA00004496"/>
    </source>
</evidence>
<comment type="subcellular location">
    <subcellularLocation>
        <location evidence="1">Cytoplasm</location>
    </subcellularLocation>
</comment>
<comment type="caution">
    <text evidence="11">The sequence shown here is derived from an EMBL/GenBank/DDBJ whole genome shotgun (WGS) entry which is preliminary data.</text>
</comment>
<dbReference type="Gene3D" id="1.10.10.10">
    <property type="entry name" value="Winged helix-like DNA-binding domain superfamily/Winged helix DNA-binding domain"/>
    <property type="match status" value="1"/>
</dbReference>
<dbReference type="Gene3D" id="3.40.50.2300">
    <property type="match status" value="1"/>
</dbReference>
<dbReference type="EMBL" id="SMYO01000003">
    <property type="protein sequence ID" value="TDK63077.1"/>
    <property type="molecule type" value="Genomic_DNA"/>
</dbReference>
<keyword evidence="7" id="KW-0010">Activator</keyword>
<dbReference type="GO" id="GO:0000156">
    <property type="term" value="F:phosphorelay response regulator activity"/>
    <property type="evidence" value="ECO:0007669"/>
    <property type="project" value="TreeGrafter"/>
</dbReference>
<evidence type="ECO:0000256" key="8">
    <source>
        <dbReference type="ARBA" id="ARBA00023163"/>
    </source>
</evidence>
<dbReference type="Pfam" id="PF04703">
    <property type="entry name" value="FaeA"/>
    <property type="match status" value="1"/>
</dbReference>
<evidence type="ECO:0000313" key="12">
    <source>
        <dbReference type="Proteomes" id="UP000295132"/>
    </source>
</evidence>
<dbReference type="SMART" id="SM00448">
    <property type="entry name" value="REC"/>
    <property type="match status" value="1"/>
</dbReference>
<feature type="domain" description="Response regulatory" evidence="10">
    <location>
        <begin position="18"/>
        <end position="134"/>
    </location>
</feature>
<keyword evidence="3 9" id="KW-0597">Phosphoprotein</keyword>
<dbReference type="GO" id="GO:0005737">
    <property type="term" value="C:cytoplasm"/>
    <property type="evidence" value="ECO:0007669"/>
    <property type="project" value="UniProtKB-SubCell"/>
</dbReference>
<keyword evidence="2" id="KW-0963">Cytoplasm</keyword>
<evidence type="ECO:0000256" key="2">
    <source>
        <dbReference type="ARBA" id="ARBA00022490"/>
    </source>
</evidence>
<evidence type="ECO:0000256" key="4">
    <source>
        <dbReference type="ARBA" id="ARBA00023012"/>
    </source>
</evidence>
<accession>A0A4R5VVM6</accession>
<organism evidence="11 12">
    <name type="scientific">Bacillus salipaludis</name>
    <dbReference type="NCBI Taxonomy" id="2547811"/>
    <lineage>
        <taxon>Bacteria</taxon>
        <taxon>Bacillati</taxon>
        <taxon>Bacillota</taxon>
        <taxon>Bacilli</taxon>
        <taxon>Bacillales</taxon>
        <taxon>Bacillaceae</taxon>
        <taxon>Bacillus</taxon>
    </lineage>
</organism>
<dbReference type="InterPro" id="IPR001789">
    <property type="entry name" value="Sig_transdc_resp-reg_receiver"/>
</dbReference>
<dbReference type="SUPFAM" id="SSF46785">
    <property type="entry name" value="Winged helix' DNA-binding domain"/>
    <property type="match status" value="1"/>
</dbReference>
<name>A0A4R5VVM6_9BACI</name>
<dbReference type="InterPro" id="IPR036390">
    <property type="entry name" value="WH_DNA-bd_sf"/>
</dbReference>